<dbReference type="InterPro" id="IPR002078">
    <property type="entry name" value="Sigma_54_int"/>
</dbReference>
<accession>A0ABY5GVK5</accession>
<evidence type="ECO:0000256" key="4">
    <source>
        <dbReference type="ARBA" id="ARBA00023125"/>
    </source>
</evidence>
<keyword evidence="3" id="KW-0805">Transcription regulation</keyword>
<dbReference type="InterPro" id="IPR025944">
    <property type="entry name" value="Sigma_54_int_dom_CS"/>
</dbReference>
<dbReference type="EMBL" id="CP073344">
    <property type="protein sequence ID" value="UTW04018.1"/>
    <property type="molecule type" value="Genomic_DNA"/>
</dbReference>
<dbReference type="InterPro" id="IPR002197">
    <property type="entry name" value="HTH_Fis"/>
</dbReference>
<keyword evidence="5" id="KW-0804">Transcription</keyword>
<sequence>MSSNTGYSDKNAKSVNIQEPEERDTDTATDKYIKSSWERCRDQYKMTPDANVELVSLSESEVRQRREPMEKLLSDSEEVFDKIRTVSKQSGYAVLITNTEGVVVKSYADSNISHDLEQKGLRQGTLWSEKTVGTNGLGTCLTECKPVTVFAEEHYGFNLHNFSCSAAPLISPDGTPFGALDISTYASGNRLYQALALNLVCETADEIEAIVFKNAYAHQRVISLSFSPLRPETTALIAVNDSDTIIAATTPLLLTLGCRDRYELVGRKFQEAFSHNSEHLESSDVVELYVRINAKSLKLFATLLHHSASETQAKSSQSTLSKRSEPNSLAAKTEVAGNQAEDSPLFNAAGKEPLLLKQASRCQRIVNKGISILLQGETGTGKEVWARALHQSSERADKPFITLNCAAIPESLIESELFGYGAGTFTGGLKTGKVGKIQASNGGTLFLDEIGDMPIELQASLLRVLAESEIIPLGEVNPVKVSLNVICATHRDLKELVSSGDFREDLFYRISGFQVALPSLREREDQPVIIEKVLRALCLDEENAENVQVAPEALKVLCRYQWPGNIRQLKNVLQYAMCMREGDLIQLDDLPDEVFAEPATIEHQADQFSYAPPSRMVSMAGVAEEGTEPQTLSEKEELEQVLEQHRWVVTRAAKALGISRSTLHRKIKKYNLFIDEAAGQLDSMS</sequence>
<dbReference type="InterPro" id="IPR029016">
    <property type="entry name" value="GAF-like_dom_sf"/>
</dbReference>
<dbReference type="Gene3D" id="1.10.10.60">
    <property type="entry name" value="Homeodomain-like"/>
    <property type="match status" value="1"/>
</dbReference>
<dbReference type="InterPro" id="IPR009057">
    <property type="entry name" value="Homeodomain-like_sf"/>
</dbReference>
<keyword evidence="1" id="KW-0547">Nucleotide-binding</keyword>
<dbReference type="InterPro" id="IPR025943">
    <property type="entry name" value="Sigma_54_int_dom_ATP-bd_2"/>
</dbReference>
<proteinExistence type="predicted"/>
<dbReference type="PROSITE" id="PS00688">
    <property type="entry name" value="SIGMA54_INTERACT_3"/>
    <property type="match status" value="1"/>
</dbReference>
<dbReference type="PANTHER" id="PTHR32071">
    <property type="entry name" value="TRANSCRIPTIONAL REGULATORY PROTEIN"/>
    <property type="match status" value="1"/>
</dbReference>
<evidence type="ECO:0000256" key="1">
    <source>
        <dbReference type="ARBA" id="ARBA00022741"/>
    </source>
</evidence>
<dbReference type="PRINTS" id="PR01590">
    <property type="entry name" value="HTHFIS"/>
</dbReference>
<evidence type="ECO:0000313" key="8">
    <source>
        <dbReference type="EMBL" id="UTW04018.1"/>
    </source>
</evidence>
<dbReference type="SUPFAM" id="SSF46689">
    <property type="entry name" value="Homeodomain-like"/>
    <property type="match status" value="1"/>
</dbReference>
<feature type="domain" description="Sigma-54 factor interaction" evidence="7">
    <location>
        <begin position="348"/>
        <end position="578"/>
    </location>
</feature>
<name>A0ABY5GVK5_9GAMM</name>
<protein>
    <submittedName>
        <fullName evidence="8">Sigma-54-dependent Fis family transcriptional regulator</fullName>
    </submittedName>
</protein>
<dbReference type="Gene3D" id="3.40.50.300">
    <property type="entry name" value="P-loop containing nucleotide triphosphate hydrolases"/>
    <property type="match status" value="1"/>
</dbReference>
<feature type="compositionally biased region" description="Polar residues" evidence="6">
    <location>
        <begin position="1"/>
        <end position="17"/>
    </location>
</feature>
<dbReference type="PROSITE" id="PS50045">
    <property type="entry name" value="SIGMA54_INTERACT_4"/>
    <property type="match status" value="1"/>
</dbReference>
<evidence type="ECO:0000256" key="5">
    <source>
        <dbReference type="ARBA" id="ARBA00023163"/>
    </source>
</evidence>
<feature type="region of interest" description="Disordered" evidence="6">
    <location>
        <begin position="1"/>
        <end position="30"/>
    </location>
</feature>
<dbReference type="Gene3D" id="1.10.8.60">
    <property type="match status" value="1"/>
</dbReference>
<gene>
    <name evidence="8" type="ORF">KDX31_03090</name>
</gene>
<organism evidence="8 9">
    <name type="scientific">Amphritea atlantica</name>
    <dbReference type="NCBI Taxonomy" id="355243"/>
    <lineage>
        <taxon>Bacteria</taxon>
        <taxon>Pseudomonadati</taxon>
        <taxon>Pseudomonadota</taxon>
        <taxon>Gammaproteobacteria</taxon>
        <taxon>Oceanospirillales</taxon>
        <taxon>Oceanospirillaceae</taxon>
        <taxon>Amphritea</taxon>
    </lineage>
</organism>
<dbReference type="InterPro" id="IPR003593">
    <property type="entry name" value="AAA+_ATPase"/>
</dbReference>
<dbReference type="InterPro" id="IPR058031">
    <property type="entry name" value="AAA_lid_NorR"/>
</dbReference>
<dbReference type="PANTHER" id="PTHR32071:SF77">
    <property type="entry name" value="TRANSCRIPTIONAL REGULATORY PROTEIN"/>
    <property type="match status" value="1"/>
</dbReference>
<feature type="region of interest" description="Disordered" evidence="6">
    <location>
        <begin position="311"/>
        <end position="337"/>
    </location>
</feature>
<dbReference type="Proteomes" id="UP001059950">
    <property type="component" value="Chromosome"/>
</dbReference>
<dbReference type="Gene3D" id="3.30.450.40">
    <property type="match status" value="1"/>
</dbReference>
<dbReference type="Pfam" id="PF02954">
    <property type="entry name" value="HTH_8"/>
    <property type="match status" value="1"/>
</dbReference>
<dbReference type="SUPFAM" id="SSF55781">
    <property type="entry name" value="GAF domain-like"/>
    <property type="match status" value="1"/>
</dbReference>
<keyword evidence="4" id="KW-0238">DNA-binding</keyword>
<evidence type="ECO:0000256" key="3">
    <source>
        <dbReference type="ARBA" id="ARBA00023015"/>
    </source>
</evidence>
<dbReference type="Pfam" id="PF25601">
    <property type="entry name" value="AAA_lid_14"/>
    <property type="match status" value="1"/>
</dbReference>
<evidence type="ECO:0000259" key="7">
    <source>
        <dbReference type="PROSITE" id="PS50045"/>
    </source>
</evidence>
<evidence type="ECO:0000256" key="6">
    <source>
        <dbReference type="SAM" id="MobiDB-lite"/>
    </source>
</evidence>
<keyword evidence="9" id="KW-1185">Reference proteome</keyword>
<dbReference type="Pfam" id="PF00158">
    <property type="entry name" value="Sigma54_activat"/>
    <property type="match status" value="1"/>
</dbReference>
<dbReference type="SMART" id="SM00382">
    <property type="entry name" value="AAA"/>
    <property type="match status" value="1"/>
</dbReference>
<keyword evidence="2" id="KW-0067">ATP-binding</keyword>
<feature type="compositionally biased region" description="Polar residues" evidence="6">
    <location>
        <begin position="311"/>
        <end position="321"/>
    </location>
</feature>
<dbReference type="InterPro" id="IPR027417">
    <property type="entry name" value="P-loop_NTPase"/>
</dbReference>
<evidence type="ECO:0000313" key="9">
    <source>
        <dbReference type="Proteomes" id="UP001059950"/>
    </source>
</evidence>
<reference evidence="8" key="1">
    <citation type="submission" date="2021-04" db="EMBL/GenBank/DDBJ databases">
        <title>Oceanospirillales bacteria with DddD are important DMSP degraders in coastal seawater.</title>
        <authorList>
            <person name="Liu J."/>
        </authorList>
    </citation>
    <scope>NUCLEOTIDE SEQUENCE</scope>
    <source>
        <strain evidence="8">GY6</strain>
    </source>
</reference>
<dbReference type="CDD" id="cd00009">
    <property type="entry name" value="AAA"/>
    <property type="match status" value="1"/>
</dbReference>
<evidence type="ECO:0000256" key="2">
    <source>
        <dbReference type="ARBA" id="ARBA00022840"/>
    </source>
</evidence>
<dbReference type="PROSITE" id="PS00676">
    <property type="entry name" value="SIGMA54_INTERACT_2"/>
    <property type="match status" value="1"/>
</dbReference>
<dbReference type="SUPFAM" id="SSF52540">
    <property type="entry name" value="P-loop containing nucleoside triphosphate hydrolases"/>
    <property type="match status" value="1"/>
</dbReference>